<dbReference type="GO" id="GO:0047992">
    <property type="term" value="F:hydroxylysine kinase activity"/>
    <property type="evidence" value="ECO:0007669"/>
    <property type="project" value="UniProtKB-EC"/>
</dbReference>
<dbReference type="SUPFAM" id="SSF56112">
    <property type="entry name" value="Protein kinase-like (PK-like)"/>
    <property type="match status" value="1"/>
</dbReference>
<evidence type="ECO:0000313" key="10">
    <source>
        <dbReference type="EMBL" id="PZX17173.1"/>
    </source>
</evidence>
<dbReference type="AlphaFoldDB" id="A0A2W7NC35"/>
<dbReference type="PANTHER" id="PTHR21064">
    <property type="entry name" value="AMINOGLYCOSIDE PHOSPHOTRANSFERASE DOMAIN-CONTAINING PROTEIN-RELATED"/>
    <property type="match status" value="1"/>
</dbReference>
<evidence type="ECO:0000256" key="2">
    <source>
        <dbReference type="ARBA" id="ARBA00022490"/>
    </source>
</evidence>
<keyword evidence="2" id="KW-0963">Cytoplasm</keyword>
<dbReference type="InterPro" id="IPR002575">
    <property type="entry name" value="Aminoglycoside_PTrfase"/>
</dbReference>
<dbReference type="InterPro" id="IPR011009">
    <property type="entry name" value="Kinase-like_dom_sf"/>
</dbReference>
<evidence type="ECO:0000256" key="5">
    <source>
        <dbReference type="ARBA" id="ARBA00036820"/>
    </source>
</evidence>
<dbReference type="EC" id="2.7.1.81" evidence="7"/>
<feature type="domain" description="Aminoglycoside phosphotransferase" evidence="9">
    <location>
        <begin position="49"/>
        <end position="264"/>
    </location>
</feature>
<dbReference type="RefSeq" id="WP_111536942.1">
    <property type="nucleotide sequence ID" value="NZ_QKZL01000005.1"/>
</dbReference>
<evidence type="ECO:0000256" key="6">
    <source>
        <dbReference type="ARBA" id="ARBA00037368"/>
    </source>
</evidence>
<sequence length="350" mass="38302">MRPEPLAAPGLDPSLADIAPQITPEVAAEIARVHYGVVGAATSLPGEKDSNFAITSECGTRLFLKIVSPGEPPEISDFHTEALVHLEARAAELPILRLRRTLTEAPSLRLDFGAGDRRTVRATSFAHGRAQTDCHRNAAQSRAIGAVAARLQTALADFRHPADGHRTTWDLARAGELRDLPVRFPEAAQSRRVARALAAFDERVTADLPRQVVHNDMNTDNVLMDPRDPARVSGIIDFGDMVRTARVFDAAIGAAHQMGRSEDPLDPACAFLSGFSAERPLDEAEITLLPAAIEARMAMRVLIPQARADRLPERRAYILRNSSDVWRQFDRLDAMPRDRIAGRIAEACAR</sequence>
<comment type="catalytic activity">
    <reaction evidence="5">
        <text>(5R)-5-hydroxy-L-lysine + GTP = (5R)-5-phosphooxy-L-lysine + GDP + H(+)</text>
        <dbReference type="Rhea" id="RHEA:19049"/>
        <dbReference type="ChEBI" id="CHEBI:15378"/>
        <dbReference type="ChEBI" id="CHEBI:37565"/>
        <dbReference type="ChEBI" id="CHEBI:57882"/>
        <dbReference type="ChEBI" id="CHEBI:58189"/>
        <dbReference type="ChEBI" id="CHEBI:58357"/>
        <dbReference type="EC" id="2.7.1.81"/>
    </reaction>
</comment>
<evidence type="ECO:0000256" key="3">
    <source>
        <dbReference type="ARBA" id="ARBA00022679"/>
    </source>
</evidence>
<evidence type="ECO:0000256" key="4">
    <source>
        <dbReference type="ARBA" id="ARBA00022777"/>
    </source>
</evidence>
<dbReference type="Pfam" id="PF01636">
    <property type="entry name" value="APH"/>
    <property type="match status" value="1"/>
</dbReference>
<reference evidence="10 11" key="1">
    <citation type="submission" date="2018-06" db="EMBL/GenBank/DDBJ databases">
        <title>Genomic Encyclopedia of Archaeal and Bacterial Type Strains, Phase II (KMG-II): from individual species to whole genera.</title>
        <authorList>
            <person name="Goeker M."/>
        </authorList>
    </citation>
    <scope>NUCLEOTIDE SEQUENCE [LARGE SCALE GENOMIC DNA]</scope>
    <source>
        <strain evidence="10 11">DSM 22009</strain>
    </source>
</reference>
<comment type="caution">
    <text evidence="10">The sequence shown here is derived from an EMBL/GenBank/DDBJ whole genome shotgun (WGS) entry which is preliminary data.</text>
</comment>
<keyword evidence="11" id="KW-1185">Reference proteome</keyword>
<comment type="subcellular location">
    <subcellularLocation>
        <location evidence="1">Cytoplasm</location>
    </subcellularLocation>
</comment>
<keyword evidence="3" id="KW-0808">Transferase</keyword>
<dbReference type="Gene3D" id="3.90.1200.10">
    <property type="match status" value="1"/>
</dbReference>
<dbReference type="Proteomes" id="UP000248916">
    <property type="component" value="Unassembled WGS sequence"/>
</dbReference>
<evidence type="ECO:0000259" key="9">
    <source>
        <dbReference type="Pfam" id="PF01636"/>
    </source>
</evidence>
<evidence type="ECO:0000256" key="7">
    <source>
        <dbReference type="ARBA" id="ARBA00038873"/>
    </source>
</evidence>
<comment type="function">
    <text evidence="6">Catalyzes the GTP-dependent phosphorylation of 5-hydroxy-L-lysine.</text>
</comment>
<dbReference type="EMBL" id="QKZL01000005">
    <property type="protein sequence ID" value="PZX17173.1"/>
    <property type="molecule type" value="Genomic_DNA"/>
</dbReference>
<name>A0A2W7NC35_9RHOB</name>
<evidence type="ECO:0000256" key="8">
    <source>
        <dbReference type="ARBA" id="ARBA00040505"/>
    </source>
</evidence>
<dbReference type="InterPro" id="IPR050249">
    <property type="entry name" value="Pseudomonas-type_ThrB"/>
</dbReference>
<dbReference type="PANTHER" id="PTHR21064:SF1">
    <property type="entry name" value="HYDROXYLYSINE KINASE"/>
    <property type="match status" value="1"/>
</dbReference>
<dbReference type="OrthoDB" id="156345at2"/>
<keyword evidence="4 10" id="KW-0418">Kinase</keyword>
<gene>
    <name evidence="10" type="ORF">LX81_01805</name>
</gene>
<accession>A0A2W7NC35</accession>
<protein>
    <recommendedName>
        <fullName evidence="8">Hydroxylysine kinase</fullName>
        <ecNumber evidence="7">2.7.1.81</ecNumber>
    </recommendedName>
</protein>
<evidence type="ECO:0000313" key="11">
    <source>
        <dbReference type="Proteomes" id="UP000248916"/>
    </source>
</evidence>
<dbReference type="GO" id="GO:0005737">
    <property type="term" value="C:cytoplasm"/>
    <property type="evidence" value="ECO:0007669"/>
    <property type="project" value="UniProtKB-SubCell"/>
</dbReference>
<proteinExistence type="predicted"/>
<organism evidence="10 11">
    <name type="scientific">Palleronia aestuarii</name>
    <dbReference type="NCBI Taxonomy" id="568105"/>
    <lineage>
        <taxon>Bacteria</taxon>
        <taxon>Pseudomonadati</taxon>
        <taxon>Pseudomonadota</taxon>
        <taxon>Alphaproteobacteria</taxon>
        <taxon>Rhodobacterales</taxon>
        <taxon>Roseobacteraceae</taxon>
        <taxon>Palleronia</taxon>
    </lineage>
</organism>
<evidence type="ECO:0000256" key="1">
    <source>
        <dbReference type="ARBA" id="ARBA00004496"/>
    </source>
</evidence>